<organism evidence="2 3">
    <name type="scientific">Truncatella angustata</name>
    <dbReference type="NCBI Taxonomy" id="152316"/>
    <lineage>
        <taxon>Eukaryota</taxon>
        <taxon>Fungi</taxon>
        <taxon>Dikarya</taxon>
        <taxon>Ascomycota</taxon>
        <taxon>Pezizomycotina</taxon>
        <taxon>Sordariomycetes</taxon>
        <taxon>Xylariomycetidae</taxon>
        <taxon>Amphisphaeriales</taxon>
        <taxon>Sporocadaceae</taxon>
        <taxon>Truncatella</taxon>
    </lineage>
</organism>
<name>A0A9P8USY4_9PEZI</name>
<dbReference type="Pfam" id="PF09637">
    <property type="entry name" value="Med18"/>
    <property type="match status" value="1"/>
</dbReference>
<evidence type="ECO:0000313" key="3">
    <source>
        <dbReference type="Proteomes" id="UP000758603"/>
    </source>
</evidence>
<reference evidence="2" key="1">
    <citation type="journal article" date="2021" name="Nat. Commun.">
        <title>Genetic determinants of endophytism in the Arabidopsis root mycobiome.</title>
        <authorList>
            <person name="Mesny F."/>
            <person name="Miyauchi S."/>
            <person name="Thiergart T."/>
            <person name="Pickel B."/>
            <person name="Atanasova L."/>
            <person name="Karlsson M."/>
            <person name="Huettel B."/>
            <person name="Barry K.W."/>
            <person name="Haridas S."/>
            <person name="Chen C."/>
            <person name="Bauer D."/>
            <person name="Andreopoulos W."/>
            <person name="Pangilinan J."/>
            <person name="LaButti K."/>
            <person name="Riley R."/>
            <person name="Lipzen A."/>
            <person name="Clum A."/>
            <person name="Drula E."/>
            <person name="Henrissat B."/>
            <person name="Kohler A."/>
            <person name="Grigoriev I.V."/>
            <person name="Martin F.M."/>
            <person name="Hacquard S."/>
        </authorList>
    </citation>
    <scope>NUCLEOTIDE SEQUENCE</scope>
    <source>
        <strain evidence="2">MPI-SDFR-AT-0073</strain>
    </source>
</reference>
<proteinExistence type="inferred from homology"/>
<keyword evidence="1" id="KW-0539">Nucleus</keyword>
<keyword evidence="1" id="KW-0804">Transcription</keyword>
<dbReference type="InterPro" id="IPR019095">
    <property type="entry name" value="Mediator_Med18"/>
</dbReference>
<evidence type="ECO:0000256" key="1">
    <source>
        <dbReference type="RuleBase" id="RU364150"/>
    </source>
</evidence>
<keyword evidence="1" id="KW-0805">Transcription regulation</keyword>
<comment type="caution">
    <text evidence="2">The sequence shown here is derived from an EMBL/GenBank/DDBJ whole genome shotgun (WGS) entry which is preliminary data.</text>
</comment>
<keyword evidence="1" id="KW-0010">Activator</keyword>
<dbReference type="GO" id="GO:0006357">
    <property type="term" value="P:regulation of transcription by RNA polymerase II"/>
    <property type="evidence" value="ECO:0007669"/>
    <property type="project" value="InterPro"/>
</dbReference>
<dbReference type="OrthoDB" id="5348092at2759"/>
<comment type="similarity">
    <text evidence="1">Belongs to the Mediator complex subunit 18 family.</text>
</comment>
<dbReference type="GO" id="GO:0016592">
    <property type="term" value="C:mediator complex"/>
    <property type="evidence" value="ECO:0007669"/>
    <property type="project" value="InterPro"/>
</dbReference>
<dbReference type="AlphaFoldDB" id="A0A9P8USY4"/>
<protein>
    <recommendedName>
        <fullName evidence="1">Mediator of RNA polymerase II transcription subunit 18</fullName>
    </recommendedName>
    <alternativeName>
        <fullName evidence="1">Mediator complex subunit 18</fullName>
    </alternativeName>
</protein>
<comment type="subunit">
    <text evidence="1">Component of the Mediator complex.</text>
</comment>
<dbReference type="GO" id="GO:0003712">
    <property type="term" value="F:transcription coregulator activity"/>
    <property type="evidence" value="ECO:0007669"/>
    <property type="project" value="InterPro"/>
</dbReference>
<comment type="function">
    <text evidence="1">Component of the Mediator complex, a coactivator involved in the regulated transcription of nearly all RNA polymerase II-dependent genes. Mediator functions as a bridge to convey information from gene-specific regulatory proteins to the basal RNA polymerase II transcription machinery. Mediator is recruited to promoters by direct interactions with regulatory proteins and serves as a scaffold for the assembly of a functional preinitiation complex with RNA polymerase II and the general transcription factors.</text>
</comment>
<dbReference type="EMBL" id="JAGPXC010000002">
    <property type="protein sequence ID" value="KAH6657616.1"/>
    <property type="molecule type" value="Genomic_DNA"/>
</dbReference>
<dbReference type="Gene3D" id="2.40.320.10">
    <property type="entry name" value="Hypothetical Protein Pfu-838710-001"/>
    <property type="match status" value="1"/>
</dbReference>
<comment type="subcellular location">
    <subcellularLocation>
        <location evidence="1">Nucleus</location>
    </subcellularLocation>
</comment>
<sequence>MHELFLTTTIKDVDLEKACAVLQGLTWMSARHNVYRVIYYAGQPKPKGLPNVKSLPPSRHTATWNELHREFSRLSYVFQLVYEVFVDKDFGTGGAADLNSMGGTLRWTGFPDPPREKGQLTTHRKKIEIPEQKQLLAIMASNGQA</sequence>
<dbReference type="Proteomes" id="UP000758603">
    <property type="component" value="Unassembled WGS sequence"/>
</dbReference>
<gene>
    <name evidence="1" type="primary">MED18</name>
    <name evidence="2" type="ORF">BKA67DRAFT_555801</name>
</gene>
<accession>A0A9P8USY4</accession>
<evidence type="ECO:0000313" key="2">
    <source>
        <dbReference type="EMBL" id="KAH6657616.1"/>
    </source>
</evidence>
<keyword evidence="3" id="KW-1185">Reference proteome</keyword>